<feature type="domain" description="ABC transporter" evidence="9">
    <location>
        <begin position="4"/>
        <end position="244"/>
    </location>
</feature>
<dbReference type="GO" id="GO:0005524">
    <property type="term" value="F:ATP binding"/>
    <property type="evidence" value="ECO:0007669"/>
    <property type="project" value="UniProtKB-KW"/>
</dbReference>
<keyword evidence="5" id="KW-0547">Nucleotide-binding</keyword>
<evidence type="ECO:0000313" key="11">
    <source>
        <dbReference type="Proteomes" id="UP000290365"/>
    </source>
</evidence>
<evidence type="ECO:0000313" key="10">
    <source>
        <dbReference type="EMBL" id="QBD79132.1"/>
    </source>
</evidence>
<evidence type="ECO:0000256" key="5">
    <source>
        <dbReference type="ARBA" id="ARBA00022741"/>
    </source>
</evidence>
<reference evidence="10 11" key="1">
    <citation type="submission" date="2019-01" db="EMBL/GenBank/DDBJ databases">
        <title>Ktedonosporobacter rubrisoli SCAWS-G2.</title>
        <authorList>
            <person name="Huang Y."/>
            <person name="Yan B."/>
        </authorList>
    </citation>
    <scope>NUCLEOTIDE SEQUENCE [LARGE SCALE GENOMIC DNA]</scope>
    <source>
        <strain evidence="10 11">SCAWS-G2</strain>
    </source>
</reference>
<dbReference type="SUPFAM" id="SSF52540">
    <property type="entry name" value="P-loop containing nucleoside triphosphate hydrolases"/>
    <property type="match status" value="2"/>
</dbReference>
<dbReference type="EMBL" id="CP035758">
    <property type="protein sequence ID" value="QBD79132.1"/>
    <property type="molecule type" value="Genomic_DNA"/>
</dbReference>
<evidence type="ECO:0000256" key="8">
    <source>
        <dbReference type="ARBA" id="ARBA00023136"/>
    </source>
</evidence>
<dbReference type="OrthoDB" id="501320at2"/>
<evidence type="ECO:0000256" key="1">
    <source>
        <dbReference type="ARBA" id="ARBA00004202"/>
    </source>
</evidence>
<dbReference type="InterPro" id="IPR050095">
    <property type="entry name" value="ECF_ABC_transporter_ATP-bd"/>
</dbReference>
<gene>
    <name evidence="10" type="ORF">EPA93_25385</name>
</gene>
<dbReference type="CDD" id="cd03225">
    <property type="entry name" value="ABC_cobalt_CbiO_domain1"/>
    <property type="match status" value="1"/>
</dbReference>
<keyword evidence="7" id="KW-1278">Translocase</keyword>
<keyword evidence="3" id="KW-0813">Transport</keyword>
<dbReference type="PANTHER" id="PTHR43553">
    <property type="entry name" value="HEAVY METAL TRANSPORTER"/>
    <property type="match status" value="1"/>
</dbReference>
<keyword evidence="4" id="KW-1003">Cell membrane</keyword>
<dbReference type="KEGG" id="kbs:EPA93_25385"/>
<dbReference type="PROSITE" id="PS50893">
    <property type="entry name" value="ABC_TRANSPORTER_2"/>
    <property type="match status" value="2"/>
</dbReference>
<keyword evidence="6 10" id="KW-0067">ATP-binding</keyword>
<dbReference type="InterPro" id="IPR015856">
    <property type="entry name" value="ABC_transpr_CbiO/EcfA_su"/>
</dbReference>
<evidence type="ECO:0000259" key="9">
    <source>
        <dbReference type="PROSITE" id="PS50893"/>
    </source>
</evidence>
<evidence type="ECO:0000256" key="7">
    <source>
        <dbReference type="ARBA" id="ARBA00022967"/>
    </source>
</evidence>
<dbReference type="InterPro" id="IPR027417">
    <property type="entry name" value="P-loop_NTPase"/>
</dbReference>
<dbReference type="InterPro" id="IPR003593">
    <property type="entry name" value="AAA+_ATPase"/>
</dbReference>
<keyword evidence="11" id="KW-1185">Reference proteome</keyword>
<keyword evidence="8" id="KW-0472">Membrane</keyword>
<comment type="subcellular location">
    <subcellularLocation>
        <location evidence="1">Cell membrane</location>
        <topology evidence="1">Peripheral membrane protein</topology>
    </subcellularLocation>
</comment>
<evidence type="ECO:0000256" key="6">
    <source>
        <dbReference type="ARBA" id="ARBA00022840"/>
    </source>
</evidence>
<comment type="similarity">
    <text evidence="2">Belongs to the ABC transporter superfamily.</text>
</comment>
<dbReference type="GO" id="GO:0043190">
    <property type="term" value="C:ATP-binding cassette (ABC) transporter complex"/>
    <property type="evidence" value="ECO:0007669"/>
    <property type="project" value="TreeGrafter"/>
</dbReference>
<dbReference type="Pfam" id="PF00005">
    <property type="entry name" value="ABC_tran"/>
    <property type="match status" value="2"/>
</dbReference>
<evidence type="ECO:0000256" key="2">
    <source>
        <dbReference type="ARBA" id="ARBA00005417"/>
    </source>
</evidence>
<evidence type="ECO:0000256" key="3">
    <source>
        <dbReference type="ARBA" id="ARBA00022448"/>
    </source>
</evidence>
<protein>
    <submittedName>
        <fullName evidence="10">Energy-coupling factor ABC transporter ATP-binding protein</fullName>
    </submittedName>
</protein>
<name>A0A4P6JUY7_KTERU</name>
<sequence length="575" mass="63336">MPDVHINNCSFTYTGAARQALHTIDLVIEQGEFVLLTGPDGSGKSTLALTLAGIIPTRIAGSLQGSIYLGEQRVSELDIHETSAFIKIAEQPSSQQSEFYTVESALADSLRRCDIPSTEIAQRIERVLRQAGIAELRRRYIHTLSSGEKQRVAIATALATSPSVLVLDEPLADLDPQGTQEILSLLHALNKQYRITVLLIEQKIDEVISWIERVLFMVEGQIVLDAAPREALENSTFWEEQGVALPQMVRLAHYLPDIFQGSIPLTVEEAYAALAGTAQALAIRERNELRRQLYSPTSPGASETALSSTELFSWRSIGLAYENHEVLQNINLRVHAGEWLAIVGANGSGKTALTSLAMAEPVPTSGSISYKGQNLTANPTVRQPGKMAFLQQDASDLLFSAVKGQQLPIAGSYRQRYLHIATPPTEQPLPLIELTEEQKVSALHIQKRLIFGSLLTHGPELLLLDTPTAGQDEKHNHAFLHMLRWLRSFHKLSYVMTSHDMHAVAGYASRVVVLERGRVIIDDKPEVVFAQVDKLAQSHIIPPPIARLHSRLCGGQAIRVALSVKAFLHLLQPLR</sequence>
<dbReference type="InterPro" id="IPR017871">
    <property type="entry name" value="ABC_transporter-like_CS"/>
</dbReference>
<dbReference type="AlphaFoldDB" id="A0A4P6JUY7"/>
<dbReference type="Proteomes" id="UP000290365">
    <property type="component" value="Chromosome"/>
</dbReference>
<accession>A0A4P6JUY7</accession>
<organism evidence="10 11">
    <name type="scientific">Ktedonosporobacter rubrisoli</name>
    <dbReference type="NCBI Taxonomy" id="2509675"/>
    <lineage>
        <taxon>Bacteria</taxon>
        <taxon>Bacillati</taxon>
        <taxon>Chloroflexota</taxon>
        <taxon>Ktedonobacteria</taxon>
        <taxon>Ktedonobacterales</taxon>
        <taxon>Ktedonosporobacteraceae</taxon>
        <taxon>Ktedonosporobacter</taxon>
    </lineage>
</organism>
<proteinExistence type="inferred from homology"/>
<dbReference type="PANTHER" id="PTHR43553:SF27">
    <property type="entry name" value="ENERGY-COUPLING FACTOR TRANSPORTER ATP-BINDING PROTEIN ECFA2"/>
    <property type="match status" value="1"/>
</dbReference>
<dbReference type="SMART" id="SM00382">
    <property type="entry name" value="AAA"/>
    <property type="match status" value="2"/>
</dbReference>
<feature type="domain" description="ABC transporter" evidence="9">
    <location>
        <begin position="306"/>
        <end position="541"/>
    </location>
</feature>
<evidence type="ECO:0000256" key="4">
    <source>
        <dbReference type="ARBA" id="ARBA00022475"/>
    </source>
</evidence>
<dbReference type="InterPro" id="IPR003439">
    <property type="entry name" value="ABC_transporter-like_ATP-bd"/>
</dbReference>
<dbReference type="GO" id="GO:0016887">
    <property type="term" value="F:ATP hydrolysis activity"/>
    <property type="evidence" value="ECO:0007669"/>
    <property type="project" value="InterPro"/>
</dbReference>
<dbReference type="RefSeq" id="WP_129890185.1">
    <property type="nucleotide sequence ID" value="NZ_CP035758.1"/>
</dbReference>
<dbReference type="GO" id="GO:0042626">
    <property type="term" value="F:ATPase-coupled transmembrane transporter activity"/>
    <property type="evidence" value="ECO:0007669"/>
    <property type="project" value="TreeGrafter"/>
</dbReference>
<dbReference type="PROSITE" id="PS00211">
    <property type="entry name" value="ABC_TRANSPORTER_1"/>
    <property type="match status" value="1"/>
</dbReference>
<dbReference type="Gene3D" id="3.40.50.300">
    <property type="entry name" value="P-loop containing nucleotide triphosphate hydrolases"/>
    <property type="match status" value="2"/>
</dbReference>